<dbReference type="AlphaFoldDB" id="A0A378IVU3"/>
<accession>A0A378IVU3</accession>
<dbReference type="RefSeq" id="WP_115175846.1">
    <property type="nucleotide sequence ID" value="NZ_UGNY01000001.1"/>
</dbReference>
<dbReference type="EMBL" id="UGNY01000001">
    <property type="protein sequence ID" value="STX39336.1"/>
    <property type="molecule type" value="Genomic_DNA"/>
</dbReference>
<name>A0A378IVU3_9GAMM</name>
<evidence type="ECO:0000313" key="3">
    <source>
        <dbReference type="Proteomes" id="UP000254033"/>
    </source>
</evidence>
<feature type="coiled-coil region" evidence="1">
    <location>
        <begin position="107"/>
        <end position="134"/>
    </location>
</feature>
<sequence length="148" mass="17028">MSNFFGKDVQRPVYTAKQLQNEIVLAKAGINEAHQALMRLKQDIDNRCQKLQEIYEFLDQKQALLEQLIARNQSQPSPYLAGRIQKLQKALEERLANIETTQPEKVITDLSANYETLKSELARKEALLNNSELAALYEIELDMVIKPR</sequence>
<keyword evidence="1" id="KW-0175">Coiled coil</keyword>
<protein>
    <recommendedName>
        <fullName evidence="4">Coiled-coil protein</fullName>
    </recommendedName>
</protein>
<gene>
    <name evidence="2" type="ORF">NCTC11978_02531</name>
</gene>
<evidence type="ECO:0000313" key="2">
    <source>
        <dbReference type="EMBL" id="STX39336.1"/>
    </source>
</evidence>
<dbReference type="Proteomes" id="UP000254033">
    <property type="component" value="Unassembled WGS sequence"/>
</dbReference>
<proteinExistence type="predicted"/>
<organism evidence="2 3">
    <name type="scientific">Legionella feeleii</name>
    <dbReference type="NCBI Taxonomy" id="453"/>
    <lineage>
        <taxon>Bacteria</taxon>
        <taxon>Pseudomonadati</taxon>
        <taxon>Pseudomonadota</taxon>
        <taxon>Gammaproteobacteria</taxon>
        <taxon>Legionellales</taxon>
        <taxon>Legionellaceae</taxon>
        <taxon>Legionella</taxon>
    </lineage>
</organism>
<reference evidence="2 3" key="1">
    <citation type="submission" date="2018-06" db="EMBL/GenBank/DDBJ databases">
        <authorList>
            <consortium name="Pathogen Informatics"/>
            <person name="Doyle S."/>
        </authorList>
    </citation>
    <scope>NUCLEOTIDE SEQUENCE [LARGE SCALE GENOMIC DNA]</scope>
    <source>
        <strain evidence="2 3">NCTC11978</strain>
    </source>
</reference>
<feature type="coiled-coil region" evidence="1">
    <location>
        <begin position="16"/>
        <end position="61"/>
    </location>
</feature>
<evidence type="ECO:0000256" key="1">
    <source>
        <dbReference type="SAM" id="Coils"/>
    </source>
</evidence>
<evidence type="ECO:0008006" key="4">
    <source>
        <dbReference type="Google" id="ProtNLM"/>
    </source>
</evidence>